<evidence type="ECO:0000256" key="1">
    <source>
        <dbReference type="ARBA" id="ARBA00004985"/>
    </source>
</evidence>
<sequence>MTIELTEIDQRILSMSRQAREAARELATASRARKDSTLRVMGETILANQEYILKQNAEDIADARAAGLAESMIDRLTLTPERLQGLNDALVELAALPDPVGSVLRGQNLPNGIRMQQIRVPLGIVGAIYEARPNVTVDIAGIALKSGNAVILRGGSAAIKTNTALIAILREAVEKQGFLPAIIQGIDEFGRDGATSLMTQRGSVDVLIPRGGRGLIQSVVQNARVPVIETGEGNVHVFVDASASVDMAVSIVKNAKTHRVSVCNSAETLLIHQDAVEAGREVLRMLVRSGVQLHVDEAARQWLPEGADAATATDEDWGTEYLEMEMAVRTVASLDEAIEHINTWSTKHTEVIVTNDLSNAETFIDHIDAAAVIVNASSRFTDGGQLGLGAEVGISTQKTHARGPMGLEELTTSKWVLRGNGQTRA</sequence>
<feature type="domain" description="Aldehyde dehydrogenase" evidence="8">
    <location>
        <begin position="15"/>
        <end position="283"/>
    </location>
</feature>
<evidence type="ECO:0000256" key="7">
    <source>
        <dbReference type="HAMAP-Rule" id="MF_00412"/>
    </source>
</evidence>
<evidence type="ECO:0000313" key="10">
    <source>
        <dbReference type="Proteomes" id="UP001219037"/>
    </source>
</evidence>
<dbReference type="InterPro" id="IPR020593">
    <property type="entry name" value="G-glutamylP_reductase_CS"/>
</dbReference>
<evidence type="ECO:0000256" key="4">
    <source>
        <dbReference type="ARBA" id="ARBA00022857"/>
    </source>
</evidence>
<dbReference type="Pfam" id="PF00171">
    <property type="entry name" value="Aldedh"/>
    <property type="match status" value="1"/>
</dbReference>
<organism evidence="9 10">
    <name type="scientific">Citricoccus muralis</name>
    <dbReference type="NCBI Taxonomy" id="169134"/>
    <lineage>
        <taxon>Bacteria</taxon>
        <taxon>Bacillati</taxon>
        <taxon>Actinomycetota</taxon>
        <taxon>Actinomycetes</taxon>
        <taxon>Micrococcales</taxon>
        <taxon>Micrococcaceae</taxon>
        <taxon>Citricoccus</taxon>
    </lineage>
</organism>
<gene>
    <name evidence="7" type="primary">proA</name>
    <name evidence="9" type="ORF">P8192_07135</name>
</gene>
<dbReference type="EC" id="1.2.1.41" evidence="7"/>
<evidence type="ECO:0000256" key="3">
    <source>
        <dbReference type="ARBA" id="ARBA00022650"/>
    </source>
</evidence>
<comment type="catalytic activity">
    <reaction evidence="6 7">
        <text>L-glutamate 5-semialdehyde + phosphate + NADP(+) = L-glutamyl 5-phosphate + NADPH + H(+)</text>
        <dbReference type="Rhea" id="RHEA:19541"/>
        <dbReference type="ChEBI" id="CHEBI:15378"/>
        <dbReference type="ChEBI" id="CHEBI:43474"/>
        <dbReference type="ChEBI" id="CHEBI:57783"/>
        <dbReference type="ChEBI" id="CHEBI:58066"/>
        <dbReference type="ChEBI" id="CHEBI:58274"/>
        <dbReference type="ChEBI" id="CHEBI:58349"/>
        <dbReference type="EC" id="1.2.1.41"/>
    </reaction>
</comment>
<dbReference type="NCBIfam" id="NF001221">
    <property type="entry name" value="PRK00197.1"/>
    <property type="match status" value="1"/>
</dbReference>
<protein>
    <recommendedName>
        <fullName evidence="7">Gamma-glutamyl phosphate reductase</fullName>
        <shortName evidence="7">GPR</shortName>
        <ecNumber evidence="7">1.2.1.41</ecNumber>
    </recommendedName>
    <alternativeName>
        <fullName evidence="7">Glutamate-5-semialdehyde dehydrogenase</fullName>
    </alternativeName>
    <alternativeName>
        <fullName evidence="7">Glutamyl-gamma-semialdehyde dehydrogenase</fullName>
        <shortName evidence="7">GSA dehydrogenase</shortName>
    </alternativeName>
</protein>
<dbReference type="NCBIfam" id="TIGR00407">
    <property type="entry name" value="proA"/>
    <property type="match status" value="1"/>
</dbReference>
<dbReference type="PIRSF" id="PIRSF000151">
    <property type="entry name" value="GPR"/>
    <property type="match status" value="1"/>
</dbReference>
<name>A0ABY8H9M7_9MICC</name>
<dbReference type="InterPro" id="IPR012134">
    <property type="entry name" value="Glu-5-SA_DH"/>
</dbReference>
<comment type="subcellular location">
    <subcellularLocation>
        <location evidence="7">Cytoplasm</location>
    </subcellularLocation>
</comment>
<evidence type="ECO:0000256" key="5">
    <source>
        <dbReference type="ARBA" id="ARBA00023002"/>
    </source>
</evidence>
<keyword evidence="3 7" id="KW-0641">Proline biosynthesis</keyword>
<comment type="function">
    <text evidence="7">Catalyzes the NADPH-dependent reduction of L-glutamate 5-phosphate into L-glutamate 5-semialdehyde and phosphate. The product spontaneously undergoes cyclization to form 1-pyrroline-5-carboxylate.</text>
</comment>
<keyword evidence="4 7" id="KW-0521">NADP</keyword>
<dbReference type="Proteomes" id="UP001219037">
    <property type="component" value="Chromosome"/>
</dbReference>
<comment type="similarity">
    <text evidence="7">Belongs to the gamma-glutamyl phosphate reductase family.</text>
</comment>
<proteinExistence type="inferred from homology"/>
<reference evidence="9 10" key="1">
    <citation type="submission" date="2023-04" db="EMBL/GenBank/DDBJ databases">
        <title>Funneling lignin-derived compounds into biodiesel using alkali-halophilic Citricoccus sp. P2.</title>
        <authorList>
            <person name="Luo C.-B."/>
        </authorList>
    </citation>
    <scope>NUCLEOTIDE SEQUENCE [LARGE SCALE GENOMIC DNA]</scope>
    <source>
        <strain evidence="9 10">P2</strain>
    </source>
</reference>
<accession>A0ABY8H9M7</accession>
<evidence type="ECO:0000313" key="9">
    <source>
        <dbReference type="EMBL" id="WFP17854.1"/>
    </source>
</evidence>
<dbReference type="EMBL" id="CP121252">
    <property type="protein sequence ID" value="WFP17854.1"/>
    <property type="molecule type" value="Genomic_DNA"/>
</dbReference>
<evidence type="ECO:0000256" key="2">
    <source>
        <dbReference type="ARBA" id="ARBA00022605"/>
    </source>
</evidence>
<dbReference type="CDD" id="cd07079">
    <property type="entry name" value="ALDH_F18-19_ProA-GPR"/>
    <property type="match status" value="1"/>
</dbReference>
<evidence type="ECO:0000259" key="8">
    <source>
        <dbReference type="Pfam" id="PF00171"/>
    </source>
</evidence>
<dbReference type="InterPro" id="IPR015590">
    <property type="entry name" value="Aldehyde_DH_dom"/>
</dbReference>
<dbReference type="PROSITE" id="PS01223">
    <property type="entry name" value="PROA"/>
    <property type="match status" value="1"/>
</dbReference>
<comment type="pathway">
    <text evidence="1 7">Amino-acid biosynthesis; L-proline biosynthesis; L-glutamate 5-semialdehyde from L-glutamate: step 2/2.</text>
</comment>
<dbReference type="InterPro" id="IPR016163">
    <property type="entry name" value="Ald_DH_C"/>
</dbReference>
<keyword evidence="10" id="KW-1185">Reference proteome</keyword>
<dbReference type="InterPro" id="IPR000965">
    <property type="entry name" value="GPR_dom"/>
</dbReference>
<evidence type="ECO:0000256" key="6">
    <source>
        <dbReference type="ARBA" id="ARBA00049024"/>
    </source>
</evidence>
<dbReference type="RefSeq" id="WP_278159673.1">
    <property type="nucleotide sequence ID" value="NZ_CP121252.1"/>
</dbReference>
<dbReference type="Gene3D" id="3.40.605.10">
    <property type="entry name" value="Aldehyde Dehydrogenase, Chain A, domain 1"/>
    <property type="match status" value="1"/>
</dbReference>
<dbReference type="Gene3D" id="3.40.309.10">
    <property type="entry name" value="Aldehyde Dehydrogenase, Chain A, domain 2"/>
    <property type="match status" value="1"/>
</dbReference>
<keyword evidence="5 7" id="KW-0560">Oxidoreductase</keyword>
<dbReference type="InterPro" id="IPR016162">
    <property type="entry name" value="Ald_DH_N"/>
</dbReference>
<dbReference type="HAMAP" id="MF_00412">
    <property type="entry name" value="ProA"/>
    <property type="match status" value="1"/>
</dbReference>
<keyword evidence="7" id="KW-0963">Cytoplasm</keyword>
<dbReference type="SUPFAM" id="SSF53720">
    <property type="entry name" value="ALDH-like"/>
    <property type="match status" value="1"/>
</dbReference>
<dbReference type="InterPro" id="IPR016161">
    <property type="entry name" value="Ald_DH/histidinol_DH"/>
</dbReference>
<dbReference type="PANTHER" id="PTHR11063">
    <property type="entry name" value="GLUTAMATE SEMIALDEHYDE DEHYDROGENASE"/>
    <property type="match status" value="1"/>
</dbReference>
<keyword evidence="2 7" id="KW-0028">Amino-acid biosynthesis</keyword>
<dbReference type="GO" id="GO:0004350">
    <property type="term" value="F:glutamate-5-semialdehyde dehydrogenase activity"/>
    <property type="evidence" value="ECO:0007669"/>
    <property type="project" value="UniProtKB-EC"/>
</dbReference>
<dbReference type="PANTHER" id="PTHR11063:SF8">
    <property type="entry name" value="DELTA-1-PYRROLINE-5-CARBOXYLATE SYNTHASE"/>
    <property type="match status" value="1"/>
</dbReference>